<dbReference type="PANTHER" id="PTHR38588:SF1">
    <property type="entry name" value="BLL0334 PROTEIN"/>
    <property type="match status" value="1"/>
</dbReference>
<feature type="compositionally biased region" description="Low complexity" evidence="1">
    <location>
        <begin position="145"/>
        <end position="161"/>
    </location>
</feature>
<dbReference type="Gene3D" id="3.30.530.20">
    <property type="match status" value="1"/>
</dbReference>
<evidence type="ECO:0000313" key="4">
    <source>
        <dbReference type="Proteomes" id="UP000054011"/>
    </source>
</evidence>
<evidence type="ECO:0000256" key="1">
    <source>
        <dbReference type="SAM" id="MobiDB-lite"/>
    </source>
</evidence>
<dbReference type="PANTHER" id="PTHR38588">
    <property type="entry name" value="BLL0334 PROTEIN"/>
    <property type="match status" value="1"/>
</dbReference>
<feature type="transmembrane region" description="Helical" evidence="2">
    <location>
        <begin position="304"/>
        <end position="323"/>
    </location>
</feature>
<name>A0A100Y619_9ACTN</name>
<accession>A0A100Y619</accession>
<organism evidence="3 4">
    <name type="scientific">Streptomyces kanasensis</name>
    <dbReference type="NCBI Taxonomy" id="936756"/>
    <lineage>
        <taxon>Bacteria</taxon>
        <taxon>Bacillati</taxon>
        <taxon>Actinomycetota</taxon>
        <taxon>Actinomycetes</taxon>
        <taxon>Kitasatosporales</taxon>
        <taxon>Streptomycetaceae</taxon>
        <taxon>Streptomyces</taxon>
    </lineage>
</organism>
<dbReference type="OrthoDB" id="4350688at2"/>
<dbReference type="InterPro" id="IPR023393">
    <property type="entry name" value="START-like_dom_sf"/>
</dbReference>
<feature type="region of interest" description="Disordered" evidence="1">
    <location>
        <begin position="145"/>
        <end position="239"/>
    </location>
</feature>
<keyword evidence="4" id="KW-1185">Reference proteome</keyword>
<dbReference type="EMBL" id="LNSV01000028">
    <property type="protein sequence ID" value="KUH38311.1"/>
    <property type="molecule type" value="Genomic_DNA"/>
</dbReference>
<proteinExistence type="predicted"/>
<evidence type="ECO:0000256" key="2">
    <source>
        <dbReference type="SAM" id="Phobius"/>
    </source>
</evidence>
<keyword evidence="2" id="KW-0472">Membrane</keyword>
<dbReference type="RefSeq" id="WP_058942437.1">
    <property type="nucleotide sequence ID" value="NZ_LNSV01000028.1"/>
</dbReference>
<dbReference type="Pfam" id="PF06240">
    <property type="entry name" value="COXG"/>
    <property type="match status" value="1"/>
</dbReference>
<dbReference type="STRING" id="936756.ATE80_13440"/>
<protein>
    <submittedName>
        <fullName evidence="3">Carbon monoxide dehydrogenase</fullName>
    </submittedName>
</protein>
<evidence type="ECO:0000313" key="3">
    <source>
        <dbReference type="EMBL" id="KUH38311.1"/>
    </source>
</evidence>
<feature type="compositionally biased region" description="Low complexity" evidence="1">
    <location>
        <begin position="183"/>
        <end position="213"/>
    </location>
</feature>
<feature type="region of interest" description="Disordered" evidence="1">
    <location>
        <begin position="273"/>
        <end position="292"/>
    </location>
</feature>
<reference evidence="3 4" key="1">
    <citation type="submission" date="2015-11" db="EMBL/GenBank/DDBJ databases">
        <title>Genome-wide analysis reveals the secondary metabolome in Streptomyces kanasensis ZX01.</title>
        <authorList>
            <person name="Zhang G."/>
            <person name="Han L."/>
            <person name="Feng J."/>
            <person name="Zhang X."/>
        </authorList>
    </citation>
    <scope>NUCLEOTIDE SEQUENCE [LARGE SCALE GENOMIC DNA]</scope>
    <source>
        <strain evidence="3 4">ZX01</strain>
    </source>
</reference>
<comment type="caution">
    <text evidence="3">The sequence shown here is derived from an EMBL/GenBank/DDBJ whole genome shotgun (WGS) entry which is preliminary data.</text>
</comment>
<dbReference type="Proteomes" id="UP000054011">
    <property type="component" value="Unassembled WGS sequence"/>
</dbReference>
<dbReference type="InterPro" id="IPR010419">
    <property type="entry name" value="CO_DH_gsu"/>
</dbReference>
<dbReference type="AlphaFoldDB" id="A0A100Y619"/>
<sequence length="327" mass="32828">MEHEVFVPVAEPPLRDLLADPARVARCVPGLQQDADGAAGPLSGRLRVRVGGHTITYRGELHLTAREDGAYAVEGEGSEVRGGGAVKVALTARLTPAEDGTTLVFTGSAGAEGRLAELPDDAVTAAAQRLLDRLGEALARGAAAPAAPAATAGPQDGVTGPDDADDAGGPGDVDHDGVDDGAVEPTAVDAAPDAAPDAAAGDAADAAHTAAGDDAADDEAGRRPTVFDTPVPPPSLDPAALDPFAVDGFPLDETVPGEPAVEAAHARRTMIGRSAEEVDHSPPRGRYAPVPGPDHRVGSAALRWLAPAAALAIASAVVVGRALRRRG</sequence>
<keyword evidence="2" id="KW-0812">Transmembrane</keyword>
<gene>
    <name evidence="3" type="ORF">ATE80_13440</name>
</gene>
<keyword evidence="2" id="KW-1133">Transmembrane helix</keyword>
<dbReference type="SUPFAM" id="SSF55961">
    <property type="entry name" value="Bet v1-like"/>
    <property type="match status" value="1"/>
</dbReference>